<dbReference type="AlphaFoldDB" id="A0A388KNA5"/>
<evidence type="ECO:0000259" key="3">
    <source>
        <dbReference type="PROSITE" id="PS50158"/>
    </source>
</evidence>
<dbReference type="EMBL" id="BFEA01000148">
    <property type="protein sequence ID" value="GBG71517.1"/>
    <property type="molecule type" value="Genomic_DNA"/>
</dbReference>
<dbReference type="GO" id="GO:0000445">
    <property type="term" value="C:THO complex part of transcription export complex"/>
    <property type="evidence" value="ECO:0007669"/>
    <property type="project" value="TreeGrafter"/>
</dbReference>
<dbReference type="InterPro" id="IPR036875">
    <property type="entry name" value="Znf_CCHC_sf"/>
</dbReference>
<accession>A0A388KNA5</accession>
<dbReference type="Pfam" id="PF00098">
    <property type="entry name" value="zf-CCHC"/>
    <property type="match status" value="1"/>
</dbReference>
<feature type="compositionally biased region" description="Acidic residues" evidence="2">
    <location>
        <begin position="644"/>
        <end position="660"/>
    </location>
</feature>
<feature type="region of interest" description="Disordered" evidence="2">
    <location>
        <begin position="94"/>
        <end position="116"/>
    </location>
</feature>
<feature type="domain" description="CCHC-type" evidence="3">
    <location>
        <begin position="68"/>
        <end position="83"/>
    </location>
</feature>
<evidence type="ECO:0000313" key="5">
    <source>
        <dbReference type="Proteomes" id="UP000265515"/>
    </source>
</evidence>
<name>A0A388KNA5_CHABU</name>
<evidence type="ECO:0000256" key="2">
    <source>
        <dbReference type="SAM" id="MobiDB-lite"/>
    </source>
</evidence>
<dbReference type="Proteomes" id="UP000265515">
    <property type="component" value="Unassembled WGS sequence"/>
</dbReference>
<evidence type="ECO:0000313" key="4">
    <source>
        <dbReference type="EMBL" id="GBG71517.1"/>
    </source>
</evidence>
<feature type="compositionally biased region" description="Basic and acidic residues" evidence="2">
    <location>
        <begin position="9"/>
        <end position="42"/>
    </location>
</feature>
<reference evidence="4 5" key="1">
    <citation type="journal article" date="2018" name="Cell">
        <title>The Chara Genome: Secondary Complexity and Implications for Plant Terrestrialization.</title>
        <authorList>
            <person name="Nishiyama T."/>
            <person name="Sakayama H."/>
            <person name="Vries J.D."/>
            <person name="Buschmann H."/>
            <person name="Saint-Marcoux D."/>
            <person name="Ullrich K.K."/>
            <person name="Haas F.B."/>
            <person name="Vanderstraeten L."/>
            <person name="Becker D."/>
            <person name="Lang D."/>
            <person name="Vosolsobe S."/>
            <person name="Rombauts S."/>
            <person name="Wilhelmsson P.K.I."/>
            <person name="Janitza P."/>
            <person name="Kern R."/>
            <person name="Heyl A."/>
            <person name="Rumpler F."/>
            <person name="Villalobos L.I.A.C."/>
            <person name="Clay J.M."/>
            <person name="Skokan R."/>
            <person name="Toyoda A."/>
            <person name="Suzuki Y."/>
            <person name="Kagoshima H."/>
            <person name="Schijlen E."/>
            <person name="Tajeshwar N."/>
            <person name="Catarino B."/>
            <person name="Hetherington A.J."/>
            <person name="Saltykova A."/>
            <person name="Bonnot C."/>
            <person name="Breuninger H."/>
            <person name="Symeonidi A."/>
            <person name="Radhakrishnan G.V."/>
            <person name="Van Nieuwerburgh F."/>
            <person name="Deforce D."/>
            <person name="Chang C."/>
            <person name="Karol K.G."/>
            <person name="Hedrich R."/>
            <person name="Ulvskov P."/>
            <person name="Glockner G."/>
            <person name="Delwiche C.F."/>
            <person name="Petrasek J."/>
            <person name="Van de Peer Y."/>
            <person name="Friml J."/>
            <person name="Beilby M."/>
            <person name="Dolan L."/>
            <person name="Kohara Y."/>
            <person name="Sugano S."/>
            <person name="Fujiyama A."/>
            <person name="Delaux P.-M."/>
            <person name="Quint M."/>
            <person name="TheiBen G."/>
            <person name="Hagemann M."/>
            <person name="Harholt J."/>
            <person name="Dunand C."/>
            <person name="Zachgo S."/>
            <person name="Langdale J."/>
            <person name="Maumus F."/>
            <person name="Straeten D.V.D."/>
            <person name="Gould S.B."/>
            <person name="Rensing S.A."/>
        </authorList>
    </citation>
    <scope>NUCLEOTIDE SEQUENCE [LARGE SCALE GENOMIC DNA]</scope>
    <source>
        <strain evidence="4 5">S276</strain>
    </source>
</reference>
<dbReference type="InterPro" id="IPR001878">
    <property type="entry name" value="Znf_CCHC"/>
</dbReference>
<feature type="compositionally biased region" description="Basic and acidic residues" evidence="2">
    <location>
        <begin position="599"/>
        <end position="636"/>
    </location>
</feature>
<feature type="region of interest" description="Disordered" evidence="2">
    <location>
        <begin position="222"/>
        <end position="325"/>
    </location>
</feature>
<keyword evidence="1" id="KW-0479">Metal-binding</keyword>
<dbReference type="Gene3D" id="4.10.60.10">
    <property type="entry name" value="Zinc finger, CCHC-type"/>
    <property type="match status" value="1"/>
</dbReference>
<dbReference type="GO" id="GO:0006406">
    <property type="term" value="P:mRNA export from nucleus"/>
    <property type="evidence" value="ECO:0007669"/>
    <property type="project" value="InterPro"/>
</dbReference>
<protein>
    <recommendedName>
        <fullName evidence="3">CCHC-type domain-containing protein</fullName>
    </recommendedName>
</protein>
<feature type="compositionally biased region" description="Basic residues" evidence="2">
    <location>
        <begin position="711"/>
        <end position="721"/>
    </location>
</feature>
<gene>
    <name evidence="4" type="ORF">CBR_g8934</name>
</gene>
<feature type="compositionally biased region" description="Basic and acidic residues" evidence="2">
    <location>
        <begin position="225"/>
        <end position="234"/>
    </location>
</feature>
<comment type="caution">
    <text evidence="4">The sequence shown here is derived from an EMBL/GenBank/DDBJ whole genome shotgun (WGS) entry which is preliminary data.</text>
</comment>
<feature type="region of interest" description="Disordered" evidence="2">
    <location>
        <begin position="599"/>
        <end position="732"/>
    </location>
</feature>
<feature type="compositionally biased region" description="Basic and acidic residues" evidence="2">
    <location>
        <begin position="154"/>
        <end position="187"/>
    </location>
</feature>
<feature type="compositionally biased region" description="Polar residues" evidence="2">
    <location>
        <begin position="238"/>
        <end position="251"/>
    </location>
</feature>
<dbReference type="GO" id="GO:0003729">
    <property type="term" value="F:mRNA binding"/>
    <property type="evidence" value="ECO:0007669"/>
    <property type="project" value="TreeGrafter"/>
</dbReference>
<sequence>MAGGGYRGFGRDQDRDRYQDIRRDYGSEEKRERTREVRGDRQREYDRGPYYEWSQDYREQPRRSAPVCFECGEPGHYRNQCPRLVGEGSSRVGMIRGRSLSPNRQPPAHGKRSMSEDLVAKQQLVDLASSIASMREIFDREQEKKNEKARRKQEKKEKEEREKEERLAAKRREEKEEKLRREEKERERFPKEMRIMMQISMDLGGLREHLQRKIDRVIALAKGKGKAEATHSDADSYESGSSDVEALSNQAERLVMSEKRKRGQETVVGDSPPMKTPTKRSAKQGTPDPLRRTKRLQLSCRRPPMKKTPSKMTPQRSVGMNKIPASVGPMGKLKFVTENLKVLGNMTMDQLKEVCRLEDVQFETKKMETILAIADKRAQIAYGSDQEDVEEHEVGHEDPAAEEVAEPEENEGDEYWSSFTYVDGAQCLILRGKPRNAGIGIAVSGDQETGGLRAFRLLTQGGNNWCGGWKSIKSAFGNSVVKVDGQRRRLHNCKRLLEQGTDLEICQLRRWKPKIGPDKKFFVTILRNPGDLAKLPQCNLEALVRLMDAAKDFQRASTTAYLRRHIARAIKTRYWWSINSRIIVRLRYDDRIKVVQEKGGGERKMKGGREGGGGEKETKGGGGGEKKMTGEEDERRRRTRRREEEEEEEKKTEEEEEEDLSAVYGDGEKKRGRWRTWRRRREGKHESGGVGGGEKKKRRGGGEGEKDKTKGGGKKTKKRRGGGGGGPAGFRW</sequence>
<dbReference type="PROSITE" id="PS50158">
    <property type="entry name" value="ZF_CCHC"/>
    <property type="match status" value="1"/>
</dbReference>
<feature type="region of interest" description="Disordered" evidence="2">
    <location>
        <begin position="387"/>
        <end position="409"/>
    </location>
</feature>
<keyword evidence="1" id="KW-0863">Zinc-finger</keyword>
<keyword evidence="1" id="KW-0862">Zinc</keyword>
<feature type="region of interest" description="Disordered" evidence="2">
    <location>
        <begin position="138"/>
        <end position="187"/>
    </location>
</feature>
<dbReference type="Gramene" id="GBG71517">
    <property type="protein sequence ID" value="GBG71517"/>
    <property type="gene ID" value="CBR_g8934"/>
</dbReference>
<dbReference type="PANTHER" id="PTHR21597">
    <property type="entry name" value="THO2 PROTEIN"/>
    <property type="match status" value="1"/>
</dbReference>
<dbReference type="PANTHER" id="PTHR21597:SF0">
    <property type="entry name" value="THO COMPLEX SUBUNIT 2"/>
    <property type="match status" value="1"/>
</dbReference>
<feature type="compositionally biased region" description="Basic and acidic residues" evidence="2">
    <location>
        <begin position="700"/>
        <end position="710"/>
    </location>
</feature>
<organism evidence="4 5">
    <name type="scientific">Chara braunii</name>
    <name type="common">Braun's stonewort</name>
    <dbReference type="NCBI Taxonomy" id="69332"/>
    <lineage>
        <taxon>Eukaryota</taxon>
        <taxon>Viridiplantae</taxon>
        <taxon>Streptophyta</taxon>
        <taxon>Charophyceae</taxon>
        <taxon>Charales</taxon>
        <taxon>Characeae</taxon>
        <taxon>Chara</taxon>
    </lineage>
</organism>
<feature type="compositionally biased region" description="Gly residues" evidence="2">
    <location>
        <begin position="722"/>
        <end position="732"/>
    </location>
</feature>
<dbReference type="SUPFAM" id="SSF57756">
    <property type="entry name" value="Retrovirus zinc finger-like domains"/>
    <property type="match status" value="1"/>
</dbReference>
<dbReference type="InterPro" id="IPR040007">
    <property type="entry name" value="Tho2"/>
</dbReference>
<proteinExistence type="predicted"/>
<dbReference type="GO" id="GO:0008270">
    <property type="term" value="F:zinc ion binding"/>
    <property type="evidence" value="ECO:0007669"/>
    <property type="project" value="UniProtKB-KW"/>
</dbReference>
<feature type="compositionally biased region" description="Acidic residues" evidence="2">
    <location>
        <begin position="400"/>
        <end position="409"/>
    </location>
</feature>
<feature type="region of interest" description="Disordered" evidence="2">
    <location>
        <begin position="1"/>
        <end position="42"/>
    </location>
</feature>
<dbReference type="GO" id="GO:0006397">
    <property type="term" value="P:mRNA processing"/>
    <property type="evidence" value="ECO:0007669"/>
    <property type="project" value="InterPro"/>
</dbReference>
<dbReference type="OrthoDB" id="425619at2759"/>
<feature type="compositionally biased region" description="Basic residues" evidence="2">
    <location>
        <begin position="670"/>
        <end position="682"/>
    </location>
</feature>
<evidence type="ECO:0000256" key="1">
    <source>
        <dbReference type="PROSITE-ProRule" id="PRU00047"/>
    </source>
</evidence>
<dbReference type="SMART" id="SM00343">
    <property type="entry name" value="ZnF_C2HC"/>
    <property type="match status" value="1"/>
</dbReference>
<keyword evidence="5" id="KW-1185">Reference proteome</keyword>